<keyword evidence="8 10" id="KW-1133">Transmembrane helix</keyword>
<evidence type="ECO:0000256" key="1">
    <source>
        <dbReference type="ARBA" id="ARBA00002254"/>
    </source>
</evidence>
<keyword evidence="7 10" id="KW-0283">Flagellar rotation</keyword>
<accession>A0ABU5V621</accession>
<keyword evidence="12" id="KW-1185">Reference proteome</keyword>
<keyword evidence="5 10" id="KW-0145">Chemotaxis</keyword>
<comment type="similarity">
    <text evidence="3 10">Belongs to the FliL family.</text>
</comment>
<dbReference type="Pfam" id="PF03748">
    <property type="entry name" value="FliL"/>
    <property type="match status" value="1"/>
</dbReference>
<keyword evidence="10" id="KW-0997">Cell inner membrane</keyword>
<evidence type="ECO:0000256" key="7">
    <source>
        <dbReference type="ARBA" id="ARBA00022779"/>
    </source>
</evidence>
<evidence type="ECO:0000256" key="9">
    <source>
        <dbReference type="ARBA" id="ARBA00023136"/>
    </source>
</evidence>
<keyword evidence="6 10" id="KW-0812">Transmembrane</keyword>
<dbReference type="EMBL" id="JAYFUH010000248">
    <property type="protein sequence ID" value="MEA5668387.1"/>
    <property type="molecule type" value="Genomic_DNA"/>
</dbReference>
<name>A0ABU5V621_9GAMM</name>
<feature type="transmembrane region" description="Helical" evidence="10">
    <location>
        <begin position="36"/>
        <end position="57"/>
    </location>
</feature>
<evidence type="ECO:0000256" key="4">
    <source>
        <dbReference type="ARBA" id="ARBA00022475"/>
    </source>
</evidence>
<organism evidence="11 12">
    <name type="scientific">Stenotrophomonas capsici</name>
    <dbReference type="NCBI Taxonomy" id="3110230"/>
    <lineage>
        <taxon>Bacteria</taxon>
        <taxon>Pseudomonadati</taxon>
        <taxon>Pseudomonadota</taxon>
        <taxon>Gammaproteobacteria</taxon>
        <taxon>Lysobacterales</taxon>
        <taxon>Lysobacteraceae</taxon>
        <taxon>Stenotrophomonas</taxon>
    </lineage>
</organism>
<evidence type="ECO:0000256" key="2">
    <source>
        <dbReference type="ARBA" id="ARBA00004162"/>
    </source>
</evidence>
<proteinExistence type="inferred from homology"/>
<keyword evidence="11" id="KW-0282">Flagellum</keyword>
<keyword evidence="4" id="KW-1003">Cell membrane</keyword>
<dbReference type="RefSeq" id="WP_323439055.1">
    <property type="nucleotide sequence ID" value="NZ_JAYFUH010000248.1"/>
</dbReference>
<gene>
    <name evidence="11" type="ORF">VA603_12630</name>
</gene>
<keyword evidence="9 10" id="KW-0472">Membrane</keyword>
<evidence type="ECO:0000256" key="6">
    <source>
        <dbReference type="ARBA" id="ARBA00022692"/>
    </source>
</evidence>
<evidence type="ECO:0000256" key="8">
    <source>
        <dbReference type="ARBA" id="ARBA00022989"/>
    </source>
</evidence>
<dbReference type="Proteomes" id="UP001301653">
    <property type="component" value="Unassembled WGS sequence"/>
</dbReference>
<comment type="caution">
    <text evidence="11">The sequence shown here is derived from an EMBL/GenBank/DDBJ whole genome shotgun (WGS) entry which is preliminary data.</text>
</comment>
<sequence>MYGLSIPEEFNVAAAADKTRKPETAKDAPGKSKRPLLITALIAVIAAGAAGGGVWYYTRDNAPASTPKVETPALPAPAQYFALDPAFVVNLNSSIDGPRYLQVEVQLMTRDPLALQALQTHAPAIRAKLLMLFSQVEPAQIADRAGKEKLQAAALVEVQKLMKAETGKNSVDELLFTSFVTQ</sequence>
<comment type="subcellular location">
    <subcellularLocation>
        <location evidence="10">Cell inner membrane</location>
    </subcellularLocation>
    <subcellularLocation>
        <location evidence="2">Cell membrane</location>
        <topology evidence="2">Single-pass membrane protein</topology>
    </subcellularLocation>
</comment>
<evidence type="ECO:0000256" key="5">
    <source>
        <dbReference type="ARBA" id="ARBA00022500"/>
    </source>
</evidence>
<dbReference type="InterPro" id="IPR005503">
    <property type="entry name" value="FliL"/>
</dbReference>
<dbReference type="PANTHER" id="PTHR35091">
    <property type="entry name" value="FLAGELLAR PROTEIN FLIL"/>
    <property type="match status" value="1"/>
</dbReference>
<keyword evidence="11" id="KW-0966">Cell projection</keyword>
<comment type="function">
    <text evidence="1 10">Controls the rotational direction of flagella during chemotaxis.</text>
</comment>
<evidence type="ECO:0000313" key="11">
    <source>
        <dbReference type="EMBL" id="MEA5668387.1"/>
    </source>
</evidence>
<evidence type="ECO:0000313" key="12">
    <source>
        <dbReference type="Proteomes" id="UP001301653"/>
    </source>
</evidence>
<dbReference type="PANTHER" id="PTHR35091:SF2">
    <property type="entry name" value="FLAGELLAR PROTEIN FLIL"/>
    <property type="match status" value="1"/>
</dbReference>
<keyword evidence="11" id="KW-0969">Cilium</keyword>
<evidence type="ECO:0000256" key="10">
    <source>
        <dbReference type="RuleBase" id="RU364125"/>
    </source>
</evidence>
<evidence type="ECO:0000256" key="3">
    <source>
        <dbReference type="ARBA" id="ARBA00008281"/>
    </source>
</evidence>
<protein>
    <recommendedName>
        <fullName evidence="10">Flagellar protein FliL</fullName>
    </recommendedName>
</protein>
<reference evidence="11 12" key="1">
    <citation type="submission" date="2023-12" db="EMBL/GenBank/DDBJ databases">
        <title>Stenotrophomonas guangdongensis sp. nov., isolated from wilted pepper plants (Capsicum annuum).</title>
        <authorList>
            <person name="Qiu M."/>
            <person name="Li Y."/>
            <person name="Liu Q."/>
            <person name="Zhang X."/>
            <person name="Huang Y."/>
            <person name="Guo R."/>
            <person name="Hu M."/>
            <person name="Zhou J."/>
            <person name="Zhou X."/>
        </authorList>
    </citation>
    <scope>NUCLEOTIDE SEQUENCE [LARGE SCALE GENOMIC DNA]</scope>
    <source>
        <strain evidence="11 12">MH1</strain>
    </source>
</reference>